<dbReference type="Proteomes" id="UP000694387">
    <property type="component" value="Chromosome 1"/>
</dbReference>
<comment type="similarity">
    <text evidence="6 24">Belongs to the eukaryotic diacylglycerol kinase family.</text>
</comment>
<evidence type="ECO:0000256" key="5">
    <source>
        <dbReference type="ARBA" id="ARBA00005175"/>
    </source>
</evidence>
<keyword evidence="10" id="KW-0677">Repeat</keyword>
<evidence type="ECO:0000256" key="14">
    <source>
        <dbReference type="ARBA" id="ARBA00023043"/>
    </source>
</evidence>
<dbReference type="EC" id="2.7.1.107" evidence="24"/>
<evidence type="ECO:0000256" key="24">
    <source>
        <dbReference type="RuleBase" id="RU361128"/>
    </source>
</evidence>
<dbReference type="Pfam" id="PF12796">
    <property type="entry name" value="Ank_2"/>
    <property type="match status" value="1"/>
</dbReference>
<evidence type="ECO:0000256" key="20">
    <source>
        <dbReference type="ARBA" id="ARBA00023400"/>
    </source>
</evidence>
<evidence type="ECO:0000256" key="19">
    <source>
        <dbReference type="ARBA" id="ARBA00023371"/>
    </source>
</evidence>
<keyword evidence="12 24" id="KW-0418">Kinase</keyword>
<dbReference type="PANTHER" id="PTHR11255">
    <property type="entry name" value="DIACYLGLYCEROL KINASE"/>
    <property type="match status" value="1"/>
</dbReference>
<feature type="compositionally biased region" description="Basic residues" evidence="25">
    <location>
        <begin position="37"/>
        <end position="52"/>
    </location>
</feature>
<keyword evidence="17" id="KW-0539">Nucleus</keyword>
<evidence type="ECO:0000256" key="23">
    <source>
        <dbReference type="PROSITE-ProRule" id="PRU00023"/>
    </source>
</evidence>
<dbReference type="PANTHER" id="PTHR11255:SF92">
    <property type="entry name" value="DIACYLGLYCEROL KINASE IOTA"/>
    <property type="match status" value="1"/>
</dbReference>
<dbReference type="GO" id="GO:0005829">
    <property type="term" value="C:cytosol"/>
    <property type="evidence" value="ECO:0007669"/>
    <property type="project" value="UniProtKB-SubCell"/>
</dbReference>
<keyword evidence="7" id="KW-1003">Cell membrane</keyword>
<evidence type="ECO:0000256" key="17">
    <source>
        <dbReference type="ARBA" id="ARBA00023242"/>
    </source>
</evidence>
<dbReference type="FunFam" id="3.40.50.10330:FF:000002">
    <property type="entry name" value="Diacylglycerol kinase"/>
    <property type="match status" value="1"/>
</dbReference>
<feature type="repeat" description="ANK" evidence="23">
    <location>
        <begin position="609"/>
        <end position="633"/>
    </location>
</feature>
<accession>A0A8C4M601</accession>
<keyword evidence="11 24" id="KW-0547">Nucleotide-binding</keyword>
<evidence type="ECO:0000256" key="6">
    <source>
        <dbReference type="ARBA" id="ARBA00009280"/>
    </source>
</evidence>
<comment type="pathway">
    <text evidence="5">Lipid metabolism; glycerolipid metabolism.</text>
</comment>
<feature type="compositionally biased region" description="Basic and acidic residues" evidence="25">
    <location>
        <begin position="673"/>
        <end position="683"/>
    </location>
</feature>
<name>A0A8C4M601_EQUAS</name>
<dbReference type="InterPro" id="IPR017438">
    <property type="entry name" value="ATP-NAD_kinase_N"/>
</dbReference>
<feature type="region of interest" description="Disordered" evidence="25">
    <location>
        <begin position="30"/>
        <end position="62"/>
    </location>
</feature>
<sequence length="716" mass="80202">MLHHIEEPCSLGAHAAVIVPPTWIIKVKKPQNSLKASNRKKKRTSFKRKASKRGTEQENKGRPFVIKPISSPLMKPLLVFVNPKSGGNQGTKVLQMFMWYLNPRQVFDLSQEGPKDALELYRKVPNLRILACGGDGTVGWILSILDELQLSPQPPVGVLPLGTGNDLARTLNWGGGYTDEPVSKILCQVEDGTIVQLDRWNLHVERNPDLPPEELEDGVCKLPLNVFNNYFSLGFDAHVTLEFHESREANPEKFNSRFRNKMFYAGAAFSDFLQRSSRDLSKHVKVVCDGTDLTPKIQELKFQCIVFLNIPRYCAGTMPWGNPGDHHDFEPQRHDDGYIEVIGFTMASLAALQVGGHGERLHQCREVMLLTYKSIPMQVDGEPCRLAPAMIRISLRNQANMVQKSKRRTSMPLLNDPQSVPDRLRIRVNKIGLQDYEGFHYDKEKLREASIPLGILVVRGDCDLETCRMYIDRLQEDLQSVSSGSQRVHYQDHETSFPRALSAQRLSPRWCFLDATSADRFYRIDRSQEHLHFVMEISQDEIFILDPDMVLSQQAGTPPGMPDLVVEQASGSPVSSEDHAILQAVIAGDLMKLIESYKNGGSLLIQGPDHCSLLHYAAKTGNGEIVKYILDHGPSELLDMADSETGETALHKAACQRNRAVCQLLVDAGASLRKTDSKGKTPQDRAQQAGDPDLAAYLESRLNYKIIGHEDLETAV</sequence>
<dbReference type="SMART" id="SM00248">
    <property type="entry name" value="ANK"/>
    <property type="match status" value="2"/>
</dbReference>
<dbReference type="InterPro" id="IPR056383">
    <property type="entry name" value="DGKI-like_dom"/>
</dbReference>
<evidence type="ECO:0000313" key="27">
    <source>
        <dbReference type="Ensembl" id="ENSEASP00005020717.2"/>
    </source>
</evidence>
<feature type="region of interest" description="Disordered" evidence="25">
    <location>
        <begin position="673"/>
        <end position="692"/>
    </location>
</feature>
<dbReference type="Gene3D" id="3.40.50.10330">
    <property type="entry name" value="Probable inorganic polyphosphate/atp-NAD kinase, domain 1"/>
    <property type="match status" value="1"/>
</dbReference>
<dbReference type="SMART" id="SM00045">
    <property type="entry name" value="DAGKa"/>
    <property type="match status" value="1"/>
</dbReference>
<dbReference type="GO" id="GO:0005524">
    <property type="term" value="F:ATP binding"/>
    <property type="evidence" value="ECO:0007669"/>
    <property type="project" value="UniProtKB-KW"/>
</dbReference>
<evidence type="ECO:0000256" key="1">
    <source>
        <dbReference type="ARBA" id="ARBA00004123"/>
    </source>
</evidence>
<evidence type="ECO:0000256" key="15">
    <source>
        <dbReference type="ARBA" id="ARBA00023098"/>
    </source>
</evidence>
<dbReference type="Pfam" id="PF23578">
    <property type="entry name" value="DGKI"/>
    <property type="match status" value="1"/>
</dbReference>
<comment type="catalytic activity">
    <reaction evidence="19">
        <text>1,2-di-(9Z-octadecenoyl)-sn-glycerol + ATP = 1,2-di-(9Z-octadecenoyl)-sn-glycero-3-phosphate + ADP + H(+)</text>
        <dbReference type="Rhea" id="RHEA:40327"/>
        <dbReference type="ChEBI" id="CHEBI:15378"/>
        <dbReference type="ChEBI" id="CHEBI:30616"/>
        <dbReference type="ChEBI" id="CHEBI:52333"/>
        <dbReference type="ChEBI" id="CHEBI:74546"/>
        <dbReference type="ChEBI" id="CHEBI:456216"/>
    </reaction>
    <physiologicalReaction direction="left-to-right" evidence="19">
        <dbReference type="Rhea" id="RHEA:40328"/>
    </physiologicalReaction>
</comment>
<evidence type="ECO:0000259" key="26">
    <source>
        <dbReference type="PROSITE" id="PS50146"/>
    </source>
</evidence>
<dbReference type="GO" id="GO:0005886">
    <property type="term" value="C:plasma membrane"/>
    <property type="evidence" value="ECO:0007669"/>
    <property type="project" value="UniProtKB-SubCell"/>
</dbReference>
<evidence type="ECO:0000256" key="2">
    <source>
        <dbReference type="ARBA" id="ARBA00004236"/>
    </source>
</evidence>
<dbReference type="Gene3D" id="1.25.40.20">
    <property type="entry name" value="Ankyrin repeat-containing domain"/>
    <property type="match status" value="1"/>
</dbReference>
<dbReference type="AlphaFoldDB" id="A0A8C4M601"/>
<dbReference type="Ensembl" id="ENSEAST00005022490.2">
    <property type="protein sequence ID" value="ENSEASP00005020717.2"/>
    <property type="gene ID" value="ENSEASG00005011706.2"/>
</dbReference>
<proteinExistence type="inferred from homology"/>
<comment type="catalytic activity">
    <reaction evidence="20">
        <text>1-octadecanoyl-2-(5Z,8Z,11Z,14Z-eicosatetraenoyl)-sn-glycerol + ATP = 1-octadecanoyl-2-(5Z,8Z,11Z,14Z-eicosatetraenoyl)-sn-glycero-3-phosphate + ADP + H(+)</text>
        <dbReference type="Rhea" id="RHEA:40323"/>
        <dbReference type="ChEBI" id="CHEBI:15378"/>
        <dbReference type="ChEBI" id="CHEBI:30616"/>
        <dbReference type="ChEBI" id="CHEBI:75728"/>
        <dbReference type="ChEBI" id="CHEBI:77091"/>
        <dbReference type="ChEBI" id="CHEBI:456216"/>
    </reaction>
    <physiologicalReaction direction="left-to-right" evidence="20">
        <dbReference type="Rhea" id="RHEA:40324"/>
    </physiologicalReaction>
</comment>
<comment type="catalytic activity">
    <reaction evidence="21">
        <text>a 1,2-diacyl-sn-glycerol + ATP = a 1,2-diacyl-sn-glycero-3-phosphate + ADP + H(+)</text>
        <dbReference type="Rhea" id="RHEA:10272"/>
        <dbReference type="ChEBI" id="CHEBI:15378"/>
        <dbReference type="ChEBI" id="CHEBI:17815"/>
        <dbReference type="ChEBI" id="CHEBI:30616"/>
        <dbReference type="ChEBI" id="CHEBI:58608"/>
        <dbReference type="ChEBI" id="CHEBI:456216"/>
        <dbReference type="EC" id="2.7.1.107"/>
    </reaction>
    <physiologicalReaction direction="left-to-right" evidence="21">
        <dbReference type="Rhea" id="RHEA:10273"/>
    </physiologicalReaction>
</comment>
<feature type="domain" description="DAGKc" evidence="26">
    <location>
        <begin position="72"/>
        <end position="207"/>
    </location>
</feature>
<dbReference type="PROSITE" id="PS50297">
    <property type="entry name" value="ANK_REP_REGION"/>
    <property type="match status" value="2"/>
</dbReference>
<dbReference type="GO" id="GO:0005634">
    <property type="term" value="C:nucleus"/>
    <property type="evidence" value="ECO:0007669"/>
    <property type="project" value="UniProtKB-SubCell"/>
</dbReference>
<dbReference type="FunFam" id="1.25.40.20:FF:000061">
    <property type="entry name" value="Diacylglycerol kinase"/>
    <property type="match status" value="1"/>
</dbReference>
<keyword evidence="8" id="KW-0963">Cytoplasm</keyword>
<evidence type="ECO:0000256" key="16">
    <source>
        <dbReference type="ARBA" id="ARBA00023136"/>
    </source>
</evidence>
<evidence type="ECO:0000256" key="4">
    <source>
        <dbReference type="ARBA" id="ARBA00004514"/>
    </source>
</evidence>
<keyword evidence="16" id="KW-0472">Membrane</keyword>
<feature type="repeat" description="ANK" evidence="23">
    <location>
        <begin position="645"/>
        <end position="677"/>
    </location>
</feature>
<evidence type="ECO:0000256" key="7">
    <source>
        <dbReference type="ARBA" id="ARBA00022475"/>
    </source>
</evidence>
<evidence type="ECO:0000256" key="9">
    <source>
        <dbReference type="ARBA" id="ARBA00022679"/>
    </source>
</evidence>
<dbReference type="SUPFAM" id="SSF48403">
    <property type="entry name" value="Ankyrin repeat"/>
    <property type="match status" value="1"/>
</dbReference>
<evidence type="ECO:0000256" key="13">
    <source>
        <dbReference type="ARBA" id="ARBA00022840"/>
    </source>
</evidence>
<dbReference type="SMART" id="SM00046">
    <property type="entry name" value="DAGKc"/>
    <property type="match status" value="1"/>
</dbReference>
<dbReference type="GO" id="GO:0004143">
    <property type="term" value="F:ATP-dependent diacylglycerol kinase activity"/>
    <property type="evidence" value="ECO:0007669"/>
    <property type="project" value="UniProtKB-EC"/>
</dbReference>
<evidence type="ECO:0000256" key="21">
    <source>
        <dbReference type="ARBA" id="ARBA00023411"/>
    </source>
</evidence>
<dbReference type="Gene3D" id="2.60.200.40">
    <property type="match status" value="1"/>
</dbReference>
<dbReference type="FunFam" id="2.60.200.40:FF:000002">
    <property type="entry name" value="Diacylglycerol kinase"/>
    <property type="match status" value="1"/>
</dbReference>
<dbReference type="InterPro" id="IPR000756">
    <property type="entry name" value="Diacylglycerol_kin_accessory"/>
</dbReference>
<evidence type="ECO:0000256" key="3">
    <source>
        <dbReference type="ARBA" id="ARBA00004316"/>
    </source>
</evidence>
<gene>
    <name evidence="27" type="primary">DGKI</name>
</gene>
<dbReference type="GO" id="GO:0046486">
    <property type="term" value="P:glycerolipid metabolic process"/>
    <property type="evidence" value="ECO:0007669"/>
    <property type="project" value="UniProtKB-UniPathway"/>
</dbReference>
<evidence type="ECO:0000256" key="11">
    <source>
        <dbReference type="ARBA" id="ARBA00022741"/>
    </source>
</evidence>
<evidence type="ECO:0000256" key="25">
    <source>
        <dbReference type="SAM" id="MobiDB-lite"/>
    </source>
</evidence>
<comment type="pathway">
    <text evidence="22">Glycerolipid metabolism.</text>
</comment>
<dbReference type="GO" id="GO:0042995">
    <property type="term" value="C:cell projection"/>
    <property type="evidence" value="ECO:0007669"/>
    <property type="project" value="UniProtKB-SubCell"/>
</dbReference>
<keyword evidence="13 24" id="KW-0067">ATP-binding</keyword>
<dbReference type="UniPathway" id="UPA00230"/>
<evidence type="ECO:0000256" key="8">
    <source>
        <dbReference type="ARBA" id="ARBA00022490"/>
    </source>
</evidence>
<keyword evidence="18" id="KW-0966">Cell projection</keyword>
<reference evidence="27 28" key="1">
    <citation type="journal article" date="2020" name="Nat. Commun.">
        <title>Donkey genomes provide new insights into domestication and selection for coat color.</title>
        <authorList>
            <person name="Wang"/>
            <person name="C."/>
            <person name="Li"/>
            <person name="H."/>
            <person name="Guo"/>
            <person name="Y."/>
            <person name="Huang"/>
            <person name="J."/>
            <person name="Sun"/>
            <person name="Y."/>
            <person name="Min"/>
            <person name="J."/>
            <person name="Wang"/>
            <person name="J."/>
            <person name="Fang"/>
            <person name="X."/>
            <person name="Zhao"/>
            <person name="Z."/>
            <person name="Wang"/>
            <person name="S."/>
            <person name="Zhang"/>
            <person name="Y."/>
            <person name="Liu"/>
            <person name="Q."/>
            <person name="Jiang"/>
            <person name="Q."/>
            <person name="Wang"/>
            <person name="X."/>
            <person name="Guo"/>
            <person name="Y."/>
            <person name="Yang"/>
            <person name="C."/>
            <person name="Wang"/>
            <person name="Y."/>
            <person name="Tian"/>
            <person name="F."/>
            <person name="Zhuang"/>
            <person name="G."/>
            <person name="Fan"/>
            <person name="Y."/>
            <person name="Gao"/>
            <person name="Q."/>
            <person name="Li"/>
            <person name="Y."/>
            <person name="Ju"/>
            <person name="Z."/>
            <person name="Li"/>
            <person name="J."/>
            <person name="Li"/>
            <person name="R."/>
            <person name="Hou"/>
            <person name="M."/>
            <person name="Yang"/>
            <person name="G."/>
            <person name="Liu"/>
            <person name="G."/>
            <person name="Liu"/>
            <person name="W."/>
            <person name="Guo"/>
            <person name="J."/>
            <person name="Pan"/>
            <person name="S."/>
            <person name="Fan"/>
            <person name="G."/>
            <person name="Zhang"/>
            <person name="W."/>
            <person name="Zhang"/>
            <person name="R."/>
            <person name="Yu"/>
            <person name="J."/>
            <person name="Zhang"/>
            <person name="X."/>
            <person name="Yin"/>
            <person name="Q."/>
            <person name="Ji"/>
            <person name="C."/>
            <person name="Jin"/>
            <person name="Y."/>
            <person name="Yue"/>
            <person name="G."/>
            <person name="Liu"/>
            <person name="M."/>
            <person name="Xu"/>
            <person name="J."/>
            <person name="Liu"/>
            <person name="S."/>
            <person name="Jordana"/>
            <person name="J."/>
            <person name="Noce"/>
            <person name="A."/>
            <person name="Amills"/>
            <person name="M."/>
            <person name="Wu"/>
            <person name="D.D."/>
            <person name="Li"/>
            <person name="S."/>
            <person name="Zhou"/>
            <person name="X. and Zhong"/>
            <person name="J."/>
        </authorList>
    </citation>
    <scope>NUCLEOTIDE SEQUENCE [LARGE SCALE GENOMIC DNA]</scope>
</reference>
<dbReference type="InterPro" id="IPR001206">
    <property type="entry name" value="Diacylglycerol_kinase_cat_dom"/>
</dbReference>
<dbReference type="PROSITE" id="PS50088">
    <property type="entry name" value="ANK_REPEAT"/>
    <property type="match status" value="2"/>
</dbReference>
<keyword evidence="28" id="KW-1185">Reference proteome</keyword>
<evidence type="ECO:0000256" key="18">
    <source>
        <dbReference type="ARBA" id="ARBA00023273"/>
    </source>
</evidence>
<reference evidence="27" key="2">
    <citation type="submission" date="2025-08" db="UniProtKB">
        <authorList>
            <consortium name="Ensembl"/>
        </authorList>
    </citation>
    <scope>IDENTIFICATION</scope>
</reference>
<dbReference type="PROSITE" id="PS50146">
    <property type="entry name" value="DAGK"/>
    <property type="match status" value="1"/>
</dbReference>
<comment type="subcellular location">
    <subcellularLocation>
        <location evidence="2">Cell membrane</location>
    </subcellularLocation>
    <subcellularLocation>
        <location evidence="3">Cell projection</location>
    </subcellularLocation>
    <subcellularLocation>
        <location evidence="4">Cytoplasm</location>
        <location evidence="4">Cytosol</location>
    </subcellularLocation>
    <subcellularLocation>
        <location evidence="1">Nucleus</location>
    </subcellularLocation>
</comment>
<evidence type="ECO:0000256" key="22">
    <source>
        <dbReference type="ARBA" id="ARBA00060536"/>
    </source>
</evidence>
<reference evidence="27" key="3">
    <citation type="submission" date="2025-09" db="UniProtKB">
        <authorList>
            <consortium name="Ensembl"/>
        </authorList>
    </citation>
    <scope>IDENTIFICATION</scope>
</reference>
<dbReference type="InterPro" id="IPR036770">
    <property type="entry name" value="Ankyrin_rpt-contain_sf"/>
</dbReference>
<dbReference type="SUPFAM" id="SSF111331">
    <property type="entry name" value="NAD kinase/diacylglycerol kinase-like"/>
    <property type="match status" value="1"/>
</dbReference>
<dbReference type="InterPro" id="IPR016064">
    <property type="entry name" value="NAD/diacylglycerol_kinase_sf"/>
</dbReference>
<evidence type="ECO:0000313" key="28">
    <source>
        <dbReference type="Proteomes" id="UP000694387"/>
    </source>
</evidence>
<evidence type="ECO:0000256" key="12">
    <source>
        <dbReference type="ARBA" id="ARBA00022777"/>
    </source>
</evidence>
<dbReference type="Pfam" id="PF00781">
    <property type="entry name" value="DAGK_cat"/>
    <property type="match status" value="1"/>
</dbReference>
<keyword evidence="9 24" id="KW-0808">Transferase</keyword>
<dbReference type="Pfam" id="PF00609">
    <property type="entry name" value="DAGK_acc"/>
    <property type="match status" value="1"/>
</dbReference>
<dbReference type="GO" id="GO:0098978">
    <property type="term" value="C:glutamatergic synapse"/>
    <property type="evidence" value="ECO:0007669"/>
    <property type="project" value="TreeGrafter"/>
</dbReference>
<organism evidence="27 28">
    <name type="scientific">Equus asinus</name>
    <name type="common">Donkey</name>
    <name type="synonym">Equus africanus asinus</name>
    <dbReference type="NCBI Taxonomy" id="9793"/>
    <lineage>
        <taxon>Eukaryota</taxon>
        <taxon>Metazoa</taxon>
        <taxon>Chordata</taxon>
        <taxon>Craniata</taxon>
        <taxon>Vertebrata</taxon>
        <taxon>Euteleostomi</taxon>
        <taxon>Mammalia</taxon>
        <taxon>Eutheria</taxon>
        <taxon>Laurasiatheria</taxon>
        <taxon>Perissodactyla</taxon>
        <taxon>Equidae</taxon>
        <taxon>Equus</taxon>
    </lineage>
</organism>
<dbReference type="GO" id="GO:0007200">
    <property type="term" value="P:phospholipase C-activating G protein-coupled receptor signaling pathway"/>
    <property type="evidence" value="ECO:0007669"/>
    <property type="project" value="InterPro"/>
</dbReference>
<dbReference type="InterPro" id="IPR002110">
    <property type="entry name" value="Ankyrin_rpt"/>
</dbReference>
<dbReference type="InterPro" id="IPR037607">
    <property type="entry name" value="DGK"/>
</dbReference>
<evidence type="ECO:0000256" key="10">
    <source>
        <dbReference type="ARBA" id="ARBA00022737"/>
    </source>
</evidence>
<keyword evidence="14 23" id="KW-0040">ANK repeat</keyword>
<keyword evidence="15" id="KW-0443">Lipid metabolism</keyword>
<protein>
    <recommendedName>
        <fullName evidence="24">Diacylglycerol kinase</fullName>
        <shortName evidence="24">DAG kinase</shortName>
        <ecNumber evidence="24">2.7.1.107</ecNumber>
    </recommendedName>
</protein>
<dbReference type="GeneTree" id="ENSGT00940000158094"/>